<keyword evidence="2" id="KW-1185">Reference proteome</keyword>
<dbReference type="RefSeq" id="WP_120517476.1">
    <property type="nucleotide sequence ID" value="NZ_QXZY01000009.1"/>
</dbReference>
<organism evidence="1 2">
    <name type="scientific">Chitinophaga barathri</name>
    <dbReference type="NCBI Taxonomy" id="1647451"/>
    <lineage>
        <taxon>Bacteria</taxon>
        <taxon>Pseudomonadati</taxon>
        <taxon>Bacteroidota</taxon>
        <taxon>Chitinophagia</taxon>
        <taxon>Chitinophagales</taxon>
        <taxon>Chitinophagaceae</taxon>
        <taxon>Chitinophaga</taxon>
    </lineage>
</organism>
<dbReference type="Proteomes" id="UP000279089">
    <property type="component" value="Unassembled WGS sequence"/>
</dbReference>
<name>A0A3N4MXH7_9BACT</name>
<sequence length="125" mass="14850">MEVPTQSSDLQAQLSAWKGEVDNVRGSLRTMRSRLEEMAGSRQANHERMVEIEHFQNQFIRQLEVADEMFHDLKQSAKFMGYGRPAIIHHDRPVDDYDRLNDRMQVFHKLHEELKGDFSRFESFR</sequence>
<evidence type="ECO:0000313" key="1">
    <source>
        <dbReference type="EMBL" id="RPD40103.1"/>
    </source>
</evidence>
<protein>
    <submittedName>
        <fullName evidence="1">Uncharacterized protein</fullName>
    </submittedName>
</protein>
<dbReference type="EMBL" id="RMBX01000008">
    <property type="protein sequence ID" value="RPD40103.1"/>
    <property type="molecule type" value="Genomic_DNA"/>
</dbReference>
<gene>
    <name evidence="1" type="ORF">EG028_15720</name>
</gene>
<accession>A0A3N4MXH7</accession>
<reference evidence="2" key="1">
    <citation type="submission" date="2018-11" db="EMBL/GenBank/DDBJ databases">
        <title>Chitinophaga lutea sp.nov., isolate from arsenic contaminated soil.</title>
        <authorList>
            <person name="Zong Y."/>
        </authorList>
    </citation>
    <scope>NUCLEOTIDE SEQUENCE [LARGE SCALE GENOMIC DNA]</scope>
    <source>
        <strain evidence="2">YLT18</strain>
    </source>
</reference>
<dbReference type="OrthoDB" id="680366at2"/>
<evidence type="ECO:0000313" key="2">
    <source>
        <dbReference type="Proteomes" id="UP000279089"/>
    </source>
</evidence>
<proteinExistence type="predicted"/>
<dbReference type="AlphaFoldDB" id="A0A3N4MXH7"/>
<comment type="caution">
    <text evidence="1">The sequence shown here is derived from an EMBL/GenBank/DDBJ whole genome shotgun (WGS) entry which is preliminary data.</text>
</comment>